<name>A0AAD6RAY5_9ROSI</name>
<dbReference type="EMBL" id="JAQIZT010000002">
    <property type="protein sequence ID" value="KAJ7005566.1"/>
    <property type="molecule type" value="Genomic_DNA"/>
</dbReference>
<feature type="region of interest" description="Disordered" evidence="1">
    <location>
        <begin position="1"/>
        <end position="21"/>
    </location>
</feature>
<comment type="caution">
    <text evidence="2">The sequence shown here is derived from an EMBL/GenBank/DDBJ whole genome shotgun (WGS) entry which is preliminary data.</text>
</comment>
<organism evidence="2 3">
    <name type="scientific">Populus alba x Populus x berolinensis</name>
    <dbReference type="NCBI Taxonomy" id="444605"/>
    <lineage>
        <taxon>Eukaryota</taxon>
        <taxon>Viridiplantae</taxon>
        <taxon>Streptophyta</taxon>
        <taxon>Embryophyta</taxon>
        <taxon>Tracheophyta</taxon>
        <taxon>Spermatophyta</taxon>
        <taxon>Magnoliopsida</taxon>
        <taxon>eudicotyledons</taxon>
        <taxon>Gunneridae</taxon>
        <taxon>Pentapetalae</taxon>
        <taxon>rosids</taxon>
        <taxon>fabids</taxon>
        <taxon>Malpighiales</taxon>
        <taxon>Salicaceae</taxon>
        <taxon>Saliceae</taxon>
        <taxon>Populus</taxon>
    </lineage>
</organism>
<protein>
    <submittedName>
        <fullName evidence="2">Uncharacterized protein</fullName>
    </submittedName>
</protein>
<dbReference type="Proteomes" id="UP001164929">
    <property type="component" value="Chromosome 2"/>
</dbReference>
<evidence type="ECO:0000256" key="1">
    <source>
        <dbReference type="SAM" id="MobiDB-lite"/>
    </source>
</evidence>
<reference evidence="2" key="1">
    <citation type="journal article" date="2023" name="Mol. Ecol. Resour.">
        <title>Chromosome-level genome assembly of a triploid poplar Populus alba 'Berolinensis'.</title>
        <authorList>
            <person name="Chen S."/>
            <person name="Yu Y."/>
            <person name="Wang X."/>
            <person name="Wang S."/>
            <person name="Zhang T."/>
            <person name="Zhou Y."/>
            <person name="He R."/>
            <person name="Meng N."/>
            <person name="Wang Y."/>
            <person name="Liu W."/>
            <person name="Liu Z."/>
            <person name="Liu J."/>
            <person name="Guo Q."/>
            <person name="Huang H."/>
            <person name="Sederoff R.R."/>
            <person name="Wang G."/>
            <person name="Qu G."/>
            <person name="Chen S."/>
        </authorList>
    </citation>
    <scope>NUCLEOTIDE SEQUENCE</scope>
    <source>
        <strain evidence="2">SC-2020</strain>
    </source>
</reference>
<proteinExistence type="predicted"/>
<accession>A0AAD6RAY5</accession>
<sequence>MAVAPKLPANSKPLLVSNDEP</sequence>
<evidence type="ECO:0000313" key="2">
    <source>
        <dbReference type="EMBL" id="KAJ7005566.1"/>
    </source>
</evidence>
<dbReference type="AlphaFoldDB" id="A0AAD6RAY5"/>
<gene>
    <name evidence="2" type="ORF">NC653_005016</name>
</gene>
<evidence type="ECO:0000313" key="3">
    <source>
        <dbReference type="Proteomes" id="UP001164929"/>
    </source>
</evidence>
<keyword evidence="3" id="KW-1185">Reference proteome</keyword>